<feature type="compositionally biased region" description="Low complexity" evidence="1">
    <location>
        <begin position="172"/>
        <end position="187"/>
    </location>
</feature>
<keyword evidence="3" id="KW-1185">Reference proteome</keyword>
<gene>
    <name evidence="2" type="ORF">BC739_006688</name>
</gene>
<evidence type="ECO:0000313" key="2">
    <source>
        <dbReference type="EMBL" id="MBA8929470.1"/>
    </source>
</evidence>
<evidence type="ECO:0000313" key="3">
    <source>
        <dbReference type="Proteomes" id="UP000517916"/>
    </source>
</evidence>
<comment type="caution">
    <text evidence="2">The sequence shown here is derived from an EMBL/GenBank/DDBJ whole genome shotgun (WGS) entry which is preliminary data.</text>
</comment>
<evidence type="ECO:0000256" key="1">
    <source>
        <dbReference type="SAM" id="MobiDB-lite"/>
    </source>
</evidence>
<dbReference type="RefSeq" id="WP_182839386.1">
    <property type="nucleotide sequence ID" value="NZ_BAAABQ010000004.1"/>
</dbReference>
<feature type="region of interest" description="Disordered" evidence="1">
    <location>
        <begin position="163"/>
        <end position="187"/>
    </location>
</feature>
<sequence>MTTDDPTRAPSPRPDLITHATSDRVHHCTRLVRDHGGCTAWHQIREILTSPGPQGIPFQDLLYPAATITAVLLTAQGVPRRYLTGQAPAIPANLSNVNLTELWEAHGHTAAILRAAQNGETRFPEQVLDHFAAHNDMAVAITADLVTALGETTRSWVRFDHDLGPAPLTAVPDPSTSGGTPGSDSSR</sequence>
<reference evidence="2 3" key="1">
    <citation type="submission" date="2020-08" db="EMBL/GenBank/DDBJ databases">
        <title>Genomic Encyclopedia of Archaeal and Bacterial Type Strains, Phase II (KMG-II): from individual species to whole genera.</title>
        <authorList>
            <person name="Goeker M."/>
        </authorList>
    </citation>
    <scope>NUCLEOTIDE SEQUENCE [LARGE SCALE GENOMIC DNA]</scope>
    <source>
        <strain evidence="2 3">DSM 43850</strain>
    </source>
</reference>
<protein>
    <submittedName>
        <fullName evidence="2">Uncharacterized protein</fullName>
    </submittedName>
</protein>
<organism evidence="2 3">
    <name type="scientific">Kutzneria viridogrisea</name>
    <dbReference type="NCBI Taxonomy" id="47990"/>
    <lineage>
        <taxon>Bacteria</taxon>
        <taxon>Bacillati</taxon>
        <taxon>Actinomycetota</taxon>
        <taxon>Actinomycetes</taxon>
        <taxon>Pseudonocardiales</taxon>
        <taxon>Pseudonocardiaceae</taxon>
        <taxon>Kutzneria</taxon>
    </lineage>
</organism>
<proteinExistence type="predicted"/>
<dbReference type="Proteomes" id="UP000517916">
    <property type="component" value="Unassembled WGS sequence"/>
</dbReference>
<dbReference type="EMBL" id="JACJID010000005">
    <property type="protein sequence ID" value="MBA8929470.1"/>
    <property type="molecule type" value="Genomic_DNA"/>
</dbReference>
<name>A0ABR6BRB8_9PSEU</name>
<accession>A0ABR6BRB8</accession>